<dbReference type="RefSeq" id="WP_184967902.1">
    <property type="nucleotide sequence ID" value="NZ_JACHIN010000009.1"/>
</dbReference>
<organism evidence="4 5">
    <name type="scientific">Nonomuraea endophytica</name>
    <dbReference type="NCBI Taxonomy" id="714136"/>
    <lineage>
        <taxon>Bacteria</taxon>
        <taxon>Bacillati</taxon>
        <taxon>Actinomycetota</taxon>
        <taxon>Actinomycetes</taxon>
        <taxon>Streptosporangiales</taxon>
        <taxon>Streptosporangiaceae</taxon>
        <taxon>Nonomuraea</taxon>
    </lineage>
</organism>
<evidence type="ECO:0000259" key="3">
    <source>
        <dbReference type="Pfam" id="PF23494"/>
    </source>
</evidence>
<dbReference type="Pfam" id="PF23493">
    <property type="entry name" value="CysS_C"/>
    <property type="match status" value="1"/>
</dbReference>
<dbReference type="EMBL" id="JACHIN010000009">
    <property type="protein sequence ID" value="MBB5080981.1"/>
    <property type="molecule type" value="Genomic_DNA"/>
</dbReference>
<protein>
    <recommendedName>
        <fullName evidence="6">DUF308 domain-containing protein</fullName>
    </recommendedName>
</protein>
<feature type="transmembrane region" description="Helical" evidence="1">
    <location>
        <begin position="63"/>
        <end position="88"/>
    </location>
</feature>
<dbReference type="Pfam" id="PF23494">
    <property type="entry name" value="bPH_10"/>
    <property type="match status" value="1"/>
</dbReference>
<evidence type="ECO:0000259" key="2">
    <source>
        <dbReference type="Pfam" id="PF23493"/>
    </source>
</evidence>
<dbReference type="AlphaFoldDB" id="A0A7W8EIX5"/>
<sequence>MPASDQTVVTIPALHRVLIWAGGPLLGAGVLWLVKALIGWAATWPWVPFEKPVKLLAGLAEPYATIGALGLGAVGGLVLAFLIIADLLGIAVDDTRAVFTHGERRWEARRADAAAVFLDGEHVVVHGHRTEELVRTRGDLPRRADIERAFVARGYPWVAGDPARAEFRLWADGHPDLDAAAHAFFRARQVALEKDKKDDADELRAELARLDLVVREEGKKQYWRRLPSEL</sequence>
<keyword evidence="1" id="KW-1133">Transmembrane helix</keyword>
<evidence type="ECO:0000313" key="4">
    <source>
        <dbReference type="EMBL" id="MBB5080981.1"/>
    </source>
</evidence>
<dbReference type="InterPro" id="IPR056411">
    <property type="entry name" value="CysS_C"/>
</dbReference>
<reference evidence="4 5" key="1">
    <citation type="submission" date="2020-08" db="EMBL/GenBank/DDBJ databases">
        <title>Genomic Encyclopedia of Type Strains, Phase IV (KMG-IV): sequencing the most valuable type-strain genomes for metagenomic binning, comparative biology and taxonomic classification.</title>
        <authorList>
            <person name="Goeker M."/>
        </authorList>
    </citation>
    <scope>NUCLEOTIDE SEQUENCE [LARGE SCALE GENOMIC DNA]</scope>
    <source>
        <strain evidence="4 5">DSM 45385</strain>
    </source>
</reference>
<name>A0A7W8EIX5_9ACTN</name>
<gene>
    <name evidence="4" type="ORF">HNR40_006470</name>
</gene>
<keyword evidence="5" id="KW-1185">Reference proteome</keyword>
<proteinExistence type="predicted"/>
<keyword evidence="1" id="KW-0812">Transmembrane</keyword>
<evidence type="ECO:0000256" key="1">
    <source>
        <dbReference type="SAM" id="Phobius"/>
    </source>
</evidence>
<feature type="transmembrane region" description="Helical" evidence="1">
    <location>
        <begin position="17"/>
        <end position="43"/>
    </location>
</feature>
<evidence type="ECO:0008006" key="6">
    <source>
        <dbReference type="Google" id="ProtNLM"/>
    </source>
</evidence>
<dbReference type="InterPro" id="IPR057798">
    <property type="entry name" value="PH_YqeB"/>
</dbReference>
<evidence type="ECO:0000313" key="5">
    <source>
        <dbReference type="Proteomes" id="UP000568380"/>
    </source>
</evidence>
<dbReference type="Proteomes" id="UP000568380">
    <property type="component" value="Unassembled WGS sequence"/>
</dbReference>
<accession>A0A7W8EIX5</accession>
<feature type="domain" description="YqeB PH" evidence="3">
    <location>
        <begin position="7"/>
        <end position="157"/>
    </location>
</feature>
<keyword evidence="1" id="KW-0472">Membrane</keyword>
<comment type="caution">
    <text evidence="4">The sequence shown here is derived from an EMBL/GenBank/DDBJ whole genome shotgun (WGS) entry which is preliminary data.</text>
</comment>
<feature type="domain" description="Cysteinyl-tRNA ligase anticodon binding" evidence="2">
    <location>
        <begin position="174"/>
        <end position="224"/>
    </location>
</feature>